<accession>A0A1V6Q6L5</accession>
<dbReference type="EMBL" id="MDYN01000011">
    <property type="protein sequence ID" value="OQD84864.1"/>
    <property type="molecule type" value="Genomic_DNA"/>
</dbReference>
<organism evidence="10 11">
    <name type="scientific">Penicillium antarcticum</name>
    <dbReference type="NCBI Taxonomy" id="416450"/>
    <lineage>
        <taxon>Eukaryota</taxon>
        <taxon>Fungi</taxon>
        <taxon>Dikarya</taxon>
        <taxon>Ascomycota</taxon>
        <taxon>Pezizomycotina</taxon>
        <taxon>Eurotiomycetes</taxon>
        <taxon>Eurotiomycetidae</taxon>
        <taxon>Eurotiales</taxon>
        <taxon>Aspergillaceae</taxon>
        <taxon>Penicillium</taxon>
    </lineage>
</organism>
<dbReference type="AlphaFoldDB" id="A0A1V6Q6L5"/>
<dbReference type="EC" id="3.1.26.4" evidence="3"/>
<evidence type="ECO:0000259" key="9">
    <source>
        <dbReference type="PROSITE" id="PS50879"/>
    </source>
</evidence>
<evidence type="ECO:0000256" key="3">
    <source>
        <dbReference type="ARBA" id="ARBA00012180"/>
    </source>
</evidence>
<name>A0A1V6Q6L5_9EURO</name>
<feature type="compositionally biased region" description="Polar residues" evidence="8">
    <location>
        <begin position="39"/>
        <end position="59"/>
    </location>
</feature>
<evidence type="ECO:0000313" key="11">
    <source>
        <dbReference type="Proteomes" id="UP000191672"/>
    </source>
</evidence>
<dbReference type="InterPro" id="IPR012337">
    <property type="entry name" value="RNaseH-like_sf"/>
</dbReference>
<dbReference type="GO" id="GO:0003676">
    <property type="term" value="F:nucleic acid binding"/>
    <property type="evidence" value="ECO:0007669"/>
    <property type="project" value="InterPro"/>
</dbReference>
<comment type="catalytic activity">
    <reaction evidence="1">
        <text>Endonucleolytic cleavage to 5'-phosphomonoester.</text>
        <dbReference type="EC" id="3.1.26.4"/>
    </reaction>
</comment>
<dbReference type="Pfam" id="PF00075">
    <property type="entry name" value="RNase_H"/>
    <property type="match status" value="1"/>
</dbReference>
<feature type="compositionally biased region" description="Basic residues" evidence="8">
    <location>
        <begin position="7"/>
        <end position="18"/>
    </location>
</feature>
<gene>
    <name evidence="10" type="ORF">PENANT_c011G07294</name>
</gene>
<keyword evidence="5" id="KW-0479">Metal-binding</keyword>
<dbReference type="STRING" id="416450.A0A1V6Q6L5"/>
<dbReference type="InterPro" id="IPR036397">
    <property type="entry name" value="RNaseH_sf"/>
</dbReference>
<dbReference type="Gene3D" id="3.30.420.10">
    <property type="entry name" value="Ribonuclease H-like superfamily/Ribonuclease H"/>
    <property type="match status" value="1"/>
</dbReference>
<dbReference type="GO" id="GO:0043137">
    <property type="term" value="P:DNA replication, removal of RNA primer"/>
    <property type="evidence" value="ECO:0007669"/>
    <property type="project" value="TreeGrafter"/>
</dbReference>
<evidence type="ECO:0000256" key="2">
    <source>
        <dbReference type="ARBA" id="ARBA00005300"/>
    </source>
</evidence>
<dbReference type="InterPro" id="IPR050092">
    <property type="entry name" value="RNase_H"/>
</dbReference>
<keyword evidence="6" id="KW-0255">Endonuclease</keyword>
<feature type="region of interest" description="Disordered" evidence="8">
    <location>
        <begin position="1"/>
        <end position="64"/>
    </location>
</feature>
<proteinExistence type="inferred from homology"/>
<dbReference type="InterPro" id="IPR002156">
    <property type="entry name" value="RNaseH_domain"/>
</dbReference>
<evidence type="ECO:0000256" key="7">
    <source>
        <dbReference type="ARBA" id="ARBA00022801"/>
    </source>
</evidence>
<evidence type="ECO:0000256" key="6">
    <source>
        <dbReference type="ARBA" id="ARBA00022759"/>
    </source>
</evidence>
<feature type="compositionally biased region" description="Low complexity" evidence="8">
    <location>
        <begin position="21"/>
        <end position="34"/>
    </location>
</feature>
<evidence type="ECO:0000256" key="8">
    <source>
        <dbReference type="SAM" id="MobiDB-lite"/>
    </source>
</evidence>
<dbReference type="GO" id="GO:0004523">
    <property type="term" value="F:RNA-DNA hybrid ribonuclease activity"/>
    <property type="evidence" value="ECO:0007669"/>
    <property type="project" value="UniProtKB-EC"/>
</dbReference>
<dbReference type="GO" id="GO:0046872">
    <property type="term" value="F:metal ion binding"/>
    <property type="evidence" value="ECO:0007669"/>
    <property type="project" value="UniProtKB-KW"/>
</dbReference>
<evidence type="ECO:0000313" key="10">
    <source>
        <dbReference type="EMBL" id="OQD84864.1"/>
    </source>
</evidence>
<comment type="similarity">
    <text evidence="2">Belongs to the RNase H family.</text>
</comment>
<dbReference type="PANTHER" id="PTHR10642">
    <property type="entry name" value="RIBONUCLEASE H1"/>
    <property type="match status" value="1"/>
</dbReference>
<keyword evidence="4" id="KW-0540">Nuclease</keyword>
<dbReference type="PROSITE" id="PS50879">
    <property type="entry name" value="RNASE_H_1"/>
    <property type="match status" value="1"/>
</dbReference>
<feature type="domain" description="RNase H type-1" evidence="9">
    <location>
        <begin position="142"/>
        <end position="303"/>
    </location>
</feature>
<evidence type="ECO:0000256" key="4">
    <source>
        <dbReference type="ARBA" id="ARBA00022722"/>
    </source>
</evidence>
<dbReference type="CDD" id="cd13934">
    <property type="entry name" value="RNase_H_Dikarya_like"/>
    <property type="match status" value="1"/>
</dbReference>
<dbReference type="Proteomes" id="UP000191672">
    <property type="component" value="Unassembled WGS sequence"/>
</dbReference>
<sequence length="304" mass="33858">MAPNNPPRHRGQRKKVTKKSQAAQPAQAPQINQALEATRATQSTPDPQANQATNTSMTAQGDDCWHSSSVHTHYATTQPNVQPTGDENKDKVKPTARRFFAEKEYPPRFSLKDIEVEIGAWMCVACPASTTTCPTCKQYAGHEDFILLAIHGACISENNITQSSFGLYYGISNIENVSHVITGQAHTKQIAVLTACLRALRNATCIMDERMKMARKGNDLVPLRTFIIKTDSEYLVRGITEWLPKWKDAGWKTCKGVTVANADLFKLVEAGITVLERVVEVKFWLVPKENNKEAECLANWAIMR</sequence>
<keyword evidence="7" id="KW-0378">Hydrolase</keyword>
<protein>
    <recommendedName>
        <fullName evidence="3">ribonuclease H</fullName>
        <ecNumber evidence="3">3.1.26.4</ecNumber>
    </recommendedName>
</protein>
<evidence type="ECO:0000256" key="5">
    <source>
        <dbReference type="ARBA" id="ARBA00022723"/>
    </source>
</evidence>
<reference evidence="11" key="1">
    <citation type="journal article" date="2017" name="Nat. Microbiol.">
        <title>Global analysis of biosynthetic gene clusters reveals vast potential of secondary metabolite production in Penicillium species.</title>
        <authorList>
            <person name="Nielsen J.C."/>
            <person name="Grijseels S."/>
            <person name="Prigent S."/>
            <person name="Ji B."/>
            <person name="Dainat J."/>
            <person name="Nielsen K.F."/>
            <person name="Frisvad J.C."/>
            <person name="Workman M."/>
            <person name="Nielsen J."/>
        </authorList>
    </citation>
    <scope>NUCLEOTIDE SEQUENCE [LARGE SCALE GENOMIC DNA]</scope>
    <source>
        <strain evidence="11">IBT 31811</strain>
    </source>
</reference>
<dbReference type="PANTHER" id="PTHR10642:SF26">
    <property type="entry name" value="RIBONUCLEASE H1"/>
    <property type="match status" value="1"/>
</dbReference>
<evidence type="ECO:0000256" key="1">
    <source>
        <dbReference type="ARBA" id="ARBA00000077"/>
    </source>
</evidence>
<keyword evidence="11" id="KW-1185">Reference proteome</keyword>
<comment type="caution">
    <text evidence="10">The sequence shown here is derived from an EMBL/GenBank/DDBJ whole genome shotgun (WGS) entry which is preliminary data.</text>
</comment>
<dbReference type="SUPFAM" id="SSF53098">
    <property type="entry name" value="Ribonuclease H-like"/>
    <property type="match status" value="1"/>
</dbReference>